<feature type="compositionally biased region" description="Basic and acidic residues" evidence="1">
    <location>
        <begin position="3433"/>
        <end position="3455"/>
    </location>
</feature>
<feature type="compositionally biased region" description="Low complexity" evidence="1">
    <location>
        <begin position="2028"/>
        <end position="2050"/>
    </location>
</feature>
<dbReference type="SUPFAM" id="SSF48371">
    <property type="entry name" value="ARM repeat"/>
    <property type="match status" value="2"/>
</dbReference>
<evidence type="ECO:0000256" key="1">
    <source>
        <dbReference type="SAM" id="MobiDB-lite"/>
    </source>
</evidence>
<feature type="region of interest" description="Disordered" evidence="1">
    <location>
        <begin position="4604"/>
        <end position="4631"/>
    </location>
</feature>
<feature type="compositionally biased region" description="Acidic residues" evidence="1">
    <location>
        <begin position="4722"/>
        <end position="4737"/>
    </location>
</feature>
<feature type="region of interest" description="Disordered" evidence="1">
    <location>
        <begin position="4716"/>
        <end position="4757"/>
    </location>
</feature>
<dbReference type="InterPro" id="IPR039867">
    <property type="entry name" value="Furry/Tao3/Mor2"/>
</dbReference>
<feature type="compositionally biased region" description="Gly residues" evidence="1">
    <location>
        <begin position="2662"/>
        <end position="2683"/>
    </location>
</feature>
<feature type="compositionally biased region" description="Polar residues" evidence="1">
    <location>
        <begin position="4739"/>
        <end position="4755"/>
    </location>
</feature>
<evidence type="ECO:0000259" key="2">
    <source>
        <dbReference type="Pfam" id="PF14225"/>
    </source>
</evidence>
<dbReference type="Proteomes" id="UP001281761">
    <property type="component" value="Unassembled WGS sequence"/>
</dbReference>
<comment type="caution">
    <text evidence="3">The sequence shown here is derived from an EMBL/GenBank/DDBJ whole genome shotgun (WGS) entry which is preliminary data.</text>
</comment>
<feature type="region of interest" description="Disordered" evidence="1">
    <location>
        <begin position="3396"/>
        <end position="3479"/>
    </location>
</feature>
<feature type="compositionally biased region" description="Polar residues" evidence="1">
    <location>
        <begin position="2639"/>
        <end position="2654"/>
    </location>
</feature>
<feature type="compositionally biased region" description="Pro residues" evidence="1">
    <location>
        <begin position="2703"/>
        <end position="2714"/>
    </location>
</feature>
<dbReference type="PANTHER" id="PTHR12295:SF30">
    <property type="entry name" value="PROTEIN FURRY"/>
    <property type="match status" value="1"/>
</dbReference>
<feature type="region of interest" description="Disordered" evidence="1">
    <location>
        <begin position="2422"/>
        <end position="2520"/>
    </location>
</feature>
<feature type="region of interest" description="Disordered" evidence="1">
    <location>
        <begin position="1217"/>
        <end position="1236"/>
    </location>
</feature>
<feature type="region of interest" description="Disordered" evidence="1">
    <location>
        <begin position="2636"/>
        <end position="2720"/>
    </location>
</feature>
<feature type="compositionally biased region" description="Polar residues" evidence="1">
    <location>
        <begin position="2506"/>
        <end position="2520"/>
    </location>
</feature>
<feature type="compositionally biased region" description="Polar residues" evidence="1">
    <location>
        <begin position="2016"/>
        <end position="2027"/>
    </location>
</feature>
<dbReference type="InterPro" id="IPR025481">
    <property type="entry name" value="Cell_Morphogen_C"/>
</dbReference>
<sequence>MFTHQSITNISEILFHRYSPVEHFSIYYVQFILSVATTHLQQALHIIISLQKQKYTAFSDRVFISLSALNALVNAYQHVSDFAPDQMMPTEAPCVIPLYPSPALPMPTANQGLTQKLPSGLNFSFEALYTNVILPTKRIFSRTNVFTAEDASLLLRRPLSGLPTEDDITFATEFKTNNLNPNESLTSENYFLSQFDLSNNPNLISQKSRYIIPQTPIGQNVFFPQIAAALITLRSARIHKQAFITEFDQPKNTPFLSVLTNSIPFTFRIQTSFLVTTPFTKTSSGIAGLSREDERLTLLENMLKTTFSEEKAGSPETHGINDRGYVWMTPDTVDEATQSLFNDYSAPLLTPKSPSSEPHIGENLLLDGTPGWIKRAFSTHPSKWSISGVTRSDNFNTLHPLQILHGFYSKHNEPLPFLTPFYLGTGKAPELSFQQLQRARQPYKNPISEKTPTAILHAMSIKAAELLGERDPLIAYHSQPSQVNRFLPIIQKSNHHIDGTRSNSYTPSNLASSTTSSRLALKTTNSPSTLPAQTKEVNLTFTNLIRWKLFENKFPFRLAYYLSSNEEQLWRNLETLKNEFRGLVLNAAMVSTFRVAAVGRDKQYGILSMSLLLRLCAHLKMNRKQTEDFVAILVQNFIHVNPSIQFAAGQSLTYIFRTSPPSRPIIITKLCEFVDTISDSYASLIALFFKKIIDLIKEWNEFVNKGEPKPTGFKTTLFALPKQTDLTKQASLELLGLNDEDEPYTPKLVYVQAFQAHTFLLQHFPLHVLESLFIMGLCSPDCTIRKHAFIALKATSTLYDTLCRQSNLIPCVTVYSAITTHMDQLMLSTQEFADTWSLPNEKLKPLELMHYLTISDLPPVGSPAMNVLLKYASISTVENKGQGRGSNTSPADILTHMMCGPRQDELWSEIVGHIASIIQDCCPDSVKQAWIRISMRLHYGITTESKSFIQTKPDTLWRLICYRHYTAFMFAVNPFQSGSTGTVISQSKKVVRLDHDEIFSHIFRLFTSTNDYQHSTGVISLLRLHPTLHVQFFQIFSDVINNSFDRIATEAPKMTREMSGIAYLIFRYCQAQPALLLSPMFSNERTIFIRFYSRLELLTISYIQHQPLQLAPQAFLQRWLNMAQIAVTHAAFTILLIMMKKQMDSSLVGVQGLSGAPSMSDWKGLEYATFDKLTLDTTVCTPPFSTQVISTPSPAMLSSAFTPPFGEKGLSLINLKEQSQPPPSVQSSPQNEPEIKKSDHITKILNLISPGDSEEKPQLLQSSPKGMIHLLTTPLQSKDKNILVLLASSYFPLMTEYKLRFHELYPTTYDNDLPTPFLHKSYAEVFQRSIAQIGQKATLVTTHAPSLPFGMKDPIQRGIGTGNHFSIPNPIFLTTQPSLVPSSVSVTRLQGLSAPYPTQEQSYLLDPYDNFIQQNHIKEHTLFHNPNNLDALAATPVSKEKPTDTIFSIFDSSAYVVPNQMGVPSVTSTSPESLFPIKNVDDWNRKMGIVSELTRTNDNLTFTYHSSLFSLQTQHALITGTYNIVEGLMRETTKLDPSFLSYRDGPASVAPTVIASSVHPPIDANGETLLSPSHRFRLFCIYLALPQAFSTIPEIRDSLHTIMGQSQLIPALESQFTDFLLTFNTVITQSCALLLDGPLFHNNVFINQNPSLSTVRSMRREMAEAKDKNDSAAILHRIAPEDSLVFVNATVSVQEKSTAELILRDTVRYYLNKESDPTKKPGRLSPLEQVFPLISSVSAPLSNIAWLASLPTRKPPPYYTFKMSPYLTMTPLMSGTSSVKHSIPPITRTPASENELDHQIITVDSSTPFSRYMGNLYTAAGLISSHFGDIPEGTLPQHQLPNGFYKGSTFVQTLSSDMNKALGHTSFTPPAVQVPMPSQFIALMTQMRLSPTNIPTSSSYPSSPPFPTHFGKILKAIHGVSQFDATVDTTLSKVSTLARHSRLLVVPSKEQKLEQQKKRLTIRSSQRISLPGSPAGGGVGIKYMRVVQEMVPYRLMSGSTIVNPNFRNLSQQKFMQGTTSNLGGNQMSSSSTGLPSSFTQPSPSTPVSSSTQAINTIHPIFNPGITPPGDVLFPGFADSTPSLLETLHPISTEEELASNLFSQIQSRLTEKVSDYNGGIVLWWINTCFTSPFESTRQSAHTALKALITANPSRASVSVEQCYIHKADSGLVEQHFKVLYELLLEDQLFQPSIVMIVLGLFMLTNANHQTRAQAARVSITLFRQFTVDTFSESDEPSEKEHLSRNVCLSVLHTLYHIPDVISDLKNVQKATMECYSILYPTVSSAFIRTILQAIRLVPSVQSSSVLIGLLIPHAQNLSLDEPYLYPILKSFFDLTLEFGSICQHEIMSLWNVVSEKSDVVEALISLIIMGLKNHGMNISETSGSSLRNDHEEPYFLPAILNTITPRLFTTKLKHKPQKILGNHPLVNSSAISTPNASAPSSNPSKRQLTIQTSYDPSADTSPALSSRTPQQFAPVSPKRGSQPTMRQLPAHYRSSTEAKFSFDNPIGANQSPNLSSASHQPPLSATTTIVRTPFESPINLPLSPSSVQLASVSSLGESIKPPSTPISTSSDKVHTEIAFATPHPADQLGSARSNFASSMGPIKLYQTTSVPADLHLTSLPSSPESFAGVQSISLPVPDSSMESFTGSPPVQTTKPSGPPSGIMAGGALGGGPGGPPGAGQSGPPGGGPPGAGPSGPPGGGQPGGGPPGGGPPGGGPPGGFKPVHDWCTLSYNPSLTTSSNSLAHLSLQAAAAAPPFSNYLYESESEKKRGAHLQQSPLTGTSSFFSDLSYDNSMPTISLILSICTKSHPTTVLNVMDEWEDHVSQFALTSATAQAKKSSNLATRSEFERLIGYVHQTENELLRFVLKADLEQFAHGLSYPFNPTYVENREELIEPPSHPVTSQLGTAPTPNEKSPVLPKPTSKLWISSFHREDKLTKEQKSDIANILECIKPSFGSSTLATLRSSPWATIAAQSLPLHVLLTLNCLILNKPMPEISSFRIFQVFPDTIEFRLTMLGVKGLSFLSWLLLRGLIPLNAITQIFHHLHKTLPHTYQHYTILHRYFELVSYVPPQDDPLFIRAERFLNVTQKGKLRVLHTLISDNLLLHAENPDMIRIPKPSDTHTIITQSSLSPTTFDAYSQLYTSFSRIFAHRCPKWWSQIMRETNKVPVARDRPANVYDPLTWDRVKLPWPPSPAMITPTMLMNPPDSKTLGLLDGSEFYVASILSNLTIHRTDRLIELCSWALVRINAEIKMIVDDERSRVGSLDDFKPSSSLVALITTLMSILRSTEELLHSPQVLTRIYSRVSAQTRRRKLFGDYLVWAGRPKGGWKRRKQLLFNETSHKGTERNRVLLNSKYIQHRKSARERSEKEAENFTSQNRDVMIDKLRVLVKKDFSSQNRTLKKEHSVRNLNRPQNRTVLPSFTPLPVHWGFSDQNSHDTPMEDDSEHSLDRKKDPRFSDTSLLGFSGRMPPRRFGLPKTNPTEFGASLPSLKVKADSSYKMFSRTNNSLVEIRVTAIVQRSTNIIRTFRSLLSTFIHTPILKNIQKHYIQQRDRLQGSTSEKIRSTKSDLKANPLGPYILRTNSEHSTSSLRLDPSILISLLSRSMSHVIPSSYFQSTFCYRTLQNAVLATSSTQSAIAIQTLMSLSSARDPAVIAIVAFELVRSVSFFEVGGYAAFTTFLSHLSHCINVSTPSFLIQFSRLFWVGVALLQSPFIPIFSAGLEFMIGYLRKCTPLFATSSVFRNSILNSQPRKGLWPYVGLIPLIMKGVFHNSSVYLTCQLLALCHVLPPSCDSIMNPLAIIDPAGAFASSLIMILPMFCATLDGFAIIARLFTNPSDVLKQSSVFPTSTELLVSQQTAKEASEPNKLDDSSILFMTSHSTTAALDALTLGRLNAQQTLSFSNIHEQMQDSQPIAEHLAPLLEPLETDILNDNLKQMLDPTTTFENDSLPFQEERVRLTKQYILLRDIAQFFTTGALIHGHPMIGVIMSRYASGQFTTSSDFLESLIPLLLCAILDTPNEIYVVHGLLRMIFSLESHEITKHIFQIFSIVLVECGSLSDVQLSNLDSTHNLHAGVGASRIDRPFDATGPSLDSPTVSETRHLPRKAKDKSPSTTLNRLMAKKRIAPLRRITPLFICHPRYSSIFTTILASFIDSPIRIETARLQALSLYYGKVQLIPPPSIEQLSLPLVNPEVFLETVPYTQDSGSLYRNTFSVIEIPSILFNSLYTELSSSLKVDLPLDFHTKTETGAQMESGTASTPKFERETQEIAHQAVLGFMAHSVIPSMAITRQEPHNKFEYISEIGTFVRGKEHLMMNMRGFNSPQMTVLTNLNELNTDSSQAQNLITTLRILQLLMLPSFASTSQLFSQTNGMMRTMSDTSFGSVVSSISSGVSRSESSSLNRSEDPSHENETYALFALLDGWVRRTPQATRNQIESEANLKISENDSLGVKSAILVSQQISHVVKNVSAATIAGVDPLFATANLFKSLGIAVGSMVRHHFGDNLSAEAKAAFESKSNPFGADPKTAYPPALTRSLTDFSVSSLFGPPKEIQNPNVLDMVSLKDKSGKDRESIQAKRKKLTGDEAFREWFCSYLLYFPGIPIRHLFKTQGTDRQETSSNQDRQKERQRQLDESMESAAKIQTFDDILNSSMLSAFPPQLEARMQKEMNETWDGHVKREWETNERLLKFDIDDVDTEFANYPDLGRVYVKGEIDQNWLHRQTQKQDDGEDQSFGESSPDDGFSENGSSNVTHSFSQQSSILPEHPMISELGVDTIMNFMDEDVHAQVLASLNARTDDKPIILAEDHDESDSTDDEWRSEESSSSVMGNEGIEEGHQVVDPTEITEQSTDRQEEDNERPETLESSPRVMPVSLTEDSTQ</sequence>
<feature type="region of interest" description="Disordered" evidence="1">
    <location>
        <begin position="4798"/>
        <end position="4873"/>
    </location>
</feature>
<evidence type="ECO:0000313" key="4">
    <source>
        <dbReference type="Proteomes" id="UP001281761"/>
    </source>
</evidence>
<dbReference type="Pfam" id="PF14225">
    <property type="entry name" value="MOR2-PAG1_C"/>
    <property type="match status" value="1"/>
</dbReference>
<keyword evidence="4" id="KW-1185">Reference proteome</keyword>
<dbReference type="PANTHER" id="PTHR12295">
    <property type="entry name" value="FURRY-RELATED"/>
    <property type="match status" value="1"/>
</dbReference>
<feature type="region of interest" description="Disordered" evidence="1">
    <location>
        <begin position="4082"/>
        <end position="4109"/>
    </location>
</feature>
<feature type="region of interest" description="Disordered" evidence="1">
    <location>
        <begin position="2016"/>
        <end position="2050"/>
    </location>
</feature>
<protein>
    <recommendedName>
        <fullName evidence="2">Cell morphogenesis protein C-terminal domain-containing protein</fullName>
    </recommendedName>
</protein>
<gene>
    <name evidence="3" type="ORF">BLNAU_1882</name>
</gene>
<evidence type="ECO:0000313" key="3">
    <source>
        <dbReference type="EMBL" id="KAK2963348.1"/>
    </source>
</evidence>
<feature type="domain" description="Cell morphogenesis protein C-terminal" evidence="2">
    <location>
        <begin position="3699"/>
        <end position="3822"/>
    </location>
</feature>
<feature type="compositionally biased region" description="Polar residues" evidence="1">
    <location>
        <begin position="2898"/>
        <end position="2911"/>
    </location>
</feature>
<reference evidence="3 4" key="1">
    <citation type="journal article" date="2022" name="bioRxiv">
        <title>Genomics of Preaxostyla Flagellates Illuminates Evolutionary Transitions and the Path Towards Mitochondrial Loss.</title>
        <authorList>
            <person name="Novak L.V.F."/>
            <person name="Treitli S.C."/>
            <person name="Pyrih J."/>
            <person name="Halakuc P."/>
            <person name="Pipaliya S.V."/>
            <person name="Vacek V."/>
            <person name="Brzon O."/>
            <person name="Soukal P."/>
            <person name="Eme L."/>
            <person name="Dacks J.B."/>
            <person name="Karnkowska A."/>
            <person name="Elias M."/>
            <person name="Hampl V."/>
        </authorList>
    </citation>
    <scope>NUCLEOTIDE SEQUENCE [LARGE SCALE GENOMIC DNA]</scope>
    <source>
        <strain evidence="3">NAU3</strain>
        <tissue evidence="3">Gut</tissue>
    </source>
</reference>
<name>A0ABQ9YHV9_9EUKA</name>
<feature type="compositionally biased region" description="Pro residues" evidence="1">
    <location>
        <begin position="2684"/>
        <end position="2695"/>
    </location>
</feature>
<feature type="compositionally biased region" description="Basic and acidic residues" evidence="1">
    <location>
        <begin position="4606"/>
        <end position="4627"/>
    </location>
</feature>
<dbReference type="InterPro" id="IPR016024">
    <property type="entry name" value="ARM-type_fold"/>
</dbReference>
<feature type="compositionally biased region" description="Low complexity" evidence="1">
    <location>
        <begin position="2426"/>
        <end position="2443"/>
    </location>
</feature>
<accession>A0ABQ9YHV9</accession>
<organism evidence="3 4">
    <name type="scientific">Blattamonas nauphoetae</name>
    <dbReference type="NCBI Taxonomy" id="2049346"/>
    <lineage>
        <taxon>Eukaryota</taxon>
        <taxon>Metamonada</taxon>
        <taxon>Preaxostyla</taxon>
        <taxon>Oxymonadida</taxon>
        <taxon>Blattamonas</taxon>
    </lineage>
</organism>
<dbReference type="EMBL" id="JARBJD010000007">
    <property type="protein sequence ID" value="KAK2963348.1"/>
    <property type="molecule type" value="Genomic_DNA"/>
</dbReference>
<feature type="compositionally biased region" description="Polar residues" evidence="1">
    <location>
        <begin position="3406"/>
        <end position="3418"/>
    </location>
</feature>
<feature type="compositionally biased region" description="Polar residues" evidence="1">
    <location>
        <begin position="2444"/>
        <end position="2484"/>
    </location>
</feature>
<proteinExistence type="predicted"/>
<feature type="region of interest" description="Disordered" evidence="1">
    <location>
        <begin position="2894"/>
        <end position="2917"/>
    </location>
</feature>